<dbReference type="InterPro" id="IPR016181">
    <property type="entry name" value="Acyl_CoA_acyltransferase"/>
</dbReference>
<evidence type="ECO:0000259" key="1">
    <source>
        <dbReference type="PROSITE" id="PS51186"/>
    </source>
</evidence>
<dbReference type="PANTHER" id="PTHR37817">
    <property type="entry name" value="N-ACETYLTRANSFERASE EIS"/>
    <property type="match status" value="1"/>
</dbReference>
<comment type="caution">
    <text evidence="2">The sequence shown here is derived from an EMBL/GenBank/DDBJ whole genome shotgun (WGS) entry which is preliminary data.</text>
</comment>
<protein>
    <submittedName>
        <fullName evidence="2">Enhanced intracellular survival protein Eis</fullName>
        <ecNumber evidence="2">2.3.1.-</ecNumber>
    </submittedName>
</protein>
<dbReference type="EC" id="2.3.1.-" evidence="2"/>
<dbReference type="Pfam" id="PF13527">
    <property type="entry name" value="Acetyltransf_9"/>
    <property type="match status" value="1"/>
</dbReference>
<dbReference type="PROSITE" id="PS51186">
    <property type="entry name" value="GNAT"/>
    <property type="match status" value="1"/>
</dbReference>
<dbReference type="SUPFAM" id="SSF55718">
    <property type="entry name" value="SCP-like"/>
    <property type="match status" value="1"/>
</dbReference>
<evidence type="ECO:0000313" key="2">
    <source>
        <dbReference type="EMBL" id="MFC6005766.1"/>
    </source>
</evidence>
<dbReference type="RefSeq" id="WP_345716643.1">
    <property type="nucleotide sequence ID" value="NZ_BAABFP010000005.1"/>
</dbReference>
<dbReference type="InterPro" id="IPR041380">
    <property type="entry name" value="Acetyltransf_17"/>
</dbReference>
<dbReference type="InterPro" id="IPR000182">
    <property type="entry name" value="GNAT_dom"/>
</dbReference>
<dbReference type="InterPro" id="IPR051554">
    <property type="entry name" value="Acetyltransferase_Eis"/>
</dbReference>
<dbReference type="InterPro" id="IPR036527">
    <property type="entry name" value="SCP2_sterol-bd_dom_sf"/>
</dbReference>
<keyword evidence="2" id="KW-0012">Acyltransferase</keyword>
<dbReference type="EMBL" id="JBHSRD010000002">
    <property type="protein sequence ID" value="MFC6005766.1"/>
    <property type="molecule type" value="Genomic_DNA"/>
</dbReference>
<dbReference type="Proteomes" id="UP001596189">
    <property type="component" value="Unassembled WGS sequence"/>
</dbReference>
<dbReference type="Gene3D" id="3.40.630.30">
    <property type="match status" value="2"/>
</dbReference>
<dbReference type="Pfam" id="PF17668">
    <property type="entry name" value="Acetyltransf_17"/>
    <property type="match status" value="1"/>
</dbReference>
<keyword evidence="3" id="KW-1185">Reference proteome</keyword>
<dbReference type="Gene3D" id="3.30.1050.10">
    <property type="entry name" value="SCP2 sterol-binding domain"/>
    <property type="match status" value="1"/>
</dbReference>
<organism evidence="2 3">
    <name type="scientific">Angustibacter luteus</name>
    <dbReference type="NCBI Taxonomy" id="658456"/>
    <lineage>
        <taxon>Bacteria</taxon>
        <taxon>Bacillati</taxon>
        <taxon>Actinomycetota</taxon>
        <taxon>Actinomycetes</taxon>
        <taxon>Kineosporiales</taxon>
        <taxon>Kineosporiaceae</taxon>
    </lineage>
</organism>
<dbReference type="PANTHER" id="PTHR37817:SF1">
    <property type="entry name" value="N-ACETYLTRANSFERASE EIS"/>
    <property type="match status" value="1"/>
</dbReference>
<sequence>MTADPGLQHRAFPARCTDDGPDHQTIAWMTARFNGFLQDLPSAGQVASTAAAWQQEGRVLHAIYDVGSRPEAALGPDVPVATAAVIEASLDAGGDTDIACTLVADVTVRPTHRGQGLMRHIMQAITTRARETGVPLVALHAAHPALYARFGFSPAVRSLSVEADCARFALRSQPSGTVHAADPRRAHDLARTVAAASGDLRFGALTASSLVEHPPQGSDHATRCLVHVDDHGHVDGVLTYAFQGWTPQAQVLELRSETYAAVEAHAALWQTLASTGLASTVRATDVRTDDPLPWLLVDRAAWRVTGMSDGYSLRILDAATAMRLRGYSGPDAEIAIDVEDPGGPTAGRWLLQVSGGRAAVETTARPADLTMDVQALAAAFLGTTAATVLHGAGLVTGSQAAARALDDLLRGPVAASSSLHF</sequence>
<keyword evidence="2" id="KW-0808">Transferase</keyword>
<dbReference type="InterPro" id="IPR025559">
    <property type="entry name" value="Eis_dom"/>
</dbReference>
<evidence type="ECO:0000313" key="3">
    <source>
        <dbReference type="Proteomes" id="UP001596189"/>
    </source>
</evidence>
<feature type="domain" description="N-acetyltransferase" evidence="1">
    <location>
        <begin position="24"/>
        <end position="174"/>
    </location>
</feature>
<name>A0ABW1J938_9ACTN</name>
<reference evidence="3" key="1">
    <citation type="journal article" date="2019" name="Int. J. Syst. Evol. Microbiol.">
        <title>The Global Catalogue of Microorganisms (GCM) 10K type strain sequencing project: providing services to taxonomists for standard genome sequencing and annotation.</title>
        <authorList>
            <consortium name="The Broad Institute Genomics Platform"/>
            <consortium name="The Broad Institute Genome Sequencing Center for Infectious Disease"/>
            <person name="Wu L."/>
            <person name="Ma J."/>
        </authorList>
    </citation>
    <scope>NUCLEOTIDE SEQUENCE [LARGE SCALE GENOMIC DNA]</scope>
    <source>
        <strain evidence="3">KACC 14249</strain>
    </source>
</reference>
<dbReference type="CDD" id="cd04301">
    <property type="entry name" value="NAT_SF"/>
    <property type="match status" value="1"/>
</dbReference>
<dbReference type="Pfam" id="PF13530">
    <property type="entry name" value="SCP2_2"/>
    <property type="match status" value="1"/>
</dbReference>
<accession>A0ABW1J938</accession>
<dbReference type="SUPFAM" id="SSF55729">
    <property type="entry name" value="Acyl-CoA N-acyltransferases (Nat)"/>
    <property type="match status" value="1"/>
</dbReference>
<gene>
    <name evidence="2" type="primary">eis</name>
    <name evidence="2" type="ORF">ACFQDO_01375</name>
</gene>
<proteinExistence type="predicted"/>
<dbReference type="GO" id="GO:0016746">
    <property type="term" value="F:acyltransferase activity"/>
    <property type="evidence" value="ECO:0007669"/>
    <property type="project" value="UniProtKB-KW"/>
</dbReference>